<proteinExistence type="predicted"/>
<protein>
    <recommendedName>
        <fullName evidence="1">CHAD domain-containing protein</fullName>
    </recommendedName>
</protein>
<sequence>MAAHEESATHQLRVRMKKMLALLRLAQAGMEEQTMQAMRQHLRTVKNACAGNREQVVRCRLLDKLARRFHLAPRHRPQITGATAKAPAAAGLLHQLYAMGRLIDSTCIETLTEEQILEEHARCYRKGRRLMKESCETTNSRTLHRWRHRVKDLYFQTLALSHLRGAARRIRRTQRLGHLLGRDQDLANLATEPAFAVRRSPWQEVMQEHREELRERYLALGHKLYAPHNTRFSGRIMQSV</sequence>
<accession>A0A7W7Y8B8</accession>
<dbReference type="InterPro" id="IPR007899">
    <property type="entry name" value="CHAD_dom"/>
</dbReference>
<reference evidence="2 3" key="1">
    <citation type="submission" date="2020-08" db="EMBL/GenBank/DDBJ databases">
        <title>Genomic Encyclopedia of Type Strains, Phase IV (KMG-IV): sequencing the most valuable type-strain genomes for metagenomic binning, comparative biology and taxonomic classification.</title>
        <authorList>
            <person name="Goeker M."/>
        </authorList>
    </citation>
    <scope>NUCLEOTIDE SEQUENCE [LARGE SCALE GENOMIC DNA]</scope>
    <source>
        <strain evidence="2 3">DSM 12252</strain>
    </source>
</reference>
<dbReference type="Pfam" id="PF05235">
    <property type="entry name" value="CHAD"/>
    <property type="match status" value="1"/>
</dbReference>
<organism evidence="2 3">
    <name type="scientific">Prosthecobacter vanneervenii</name>
    <dbReference type="NCBI Taxonomy" id="48466"/>
    <lineage>
        <taxon>Bacteria</taxon>
        <taxon>Pseudomonadati</taxon>
        <taxon>Verrucomicrobiota</taxon>
        <taxon>Verrucomicrobiia</taxon>
        <taxon>Verrucomicrobiales</taxon>
        <taxon>Verrucomicrobiaceae</taxon>
        <taxon>Prosthecobacter</taxon>
    </lineage>
</organism>
<evidence type="ECO:0000313" key="3">
    <source>
        <dbReference type="Proteomes" id="UP000590740"/>
    </source>
</evidence>
<evidence type="ECO:0000259" key="1">
    <source>
        <dbReference type="Pfam" id="PF05235"/>
    </source>
</evidence>
<keyword evidence="3" id="KW-1185">Reference proteome</keyword>
<dbReference type="InterPro" id="IPR038186">
    <property type="entry name" value="CHAD_dom_sf"/>
</dbReference>
<name>A0A7W7Y8B8_9BACT</name>
<gene>
    <name evidence="2" type="ORF">HNQ65_000826</name>
</gene>
<feature type="domain" description="CHAD" evidence="1">
    <location>
        <begin position="5"/>
        <end position="188"/>
    </location>
</feature>
<dbReference type="Proteomes" id="UP000590740">
    <property type="component" value="Unassembled WGS sequence"/>
</dbReference>
<dbReference type="AlphaFoldDB" id="A0A7W7Y8B8"/>
<evidence type="ECO:0000313" key="2">
    <source>
        <dbReference type="EMBL" id="MBB5031272.1"/>
    </source>
</evidence>
<dbReference type="Gene3D" id="1.40.20.10">
    <property type="entry name" value="CHAD domain"/>
    <property type="match status" value="1"/>
</dbReference>
<comment type="caution">
    <text evidence="2">The sequence shown here is derived from an EMBL/GenBank/DDBJ whole genome shotgun (WGS) entry which is preliminary data.</text>
</comment>
<dbReference type="EMBL" id="JACHIG010000001">
    <property type="protein sequence ID" value="MBB5031272.1"/>
    <property type="molecule type" value="Genomic_DNA"/>
</dbReference>